<name>A0A5J9VYL5_9POAL</name>
<comment type="caution">
    <text evidence="1">The sequence shown here is derived from an EMBL/GenBank/DDBJ whole genome shotgun (WGS) entry which is preliminary data.</text>
</comment>
<evidence type="ECO:0000313" key="1">
    <source>
        <dbReference type="EMBL" id="TVU41349.1"/>
    </source>
</evidence>
<dbReference type="EMBL" id="RWGY01000007">
    <property type="protein sequence ID" value="TVU41349.1"/>
    <property type="molecule type" value="Genomic_DNA"/>
</dbReference>
<reference evidence="1 3" key="1">
    <citation type="journal article" date="2019" name="Sci. Rep.">
        <title>A high-quality genome of Eragrostis curvula grass provides insights into Poaceae evolution and supports new strategies to enhance forage quality.</title>
        <authorList>
            <person name="Carballo J."/>
            <person name="Santos B.A.C.M."/>
            <person name="Zappacosta D."/>
            <person name="Garbus I."/>
            <person name="Selva J.P."/>
            <person name="Gallo C.A."/>
            <person name="Diaz A."/>
            <person name="Albertini E."/>
            <person name="Caccamo M."/>
            <person name="Echenique V."/>
        </authorList>
    </citation>
    <scope>NUCLEOTIDE SEQUENCE [LARGE SCALE GENOMIC DNA]</scope>
    <source>
        <strain evidence="3">cv. Victoria</strain>
        <tissue evidence="1">Leaf</tissue>
    </source>
</reference>
<gene>
    <name evidence="2" type="ORF">EJB05_09394</name>
    <name evidence="1" type="ORF">EJB05_14856</name>
</gene>
<keyword evidence="3" id="KW-1185">Reference proteome</keyword>
<protein>
    <submittedName>
        <fullName evidence="1">Uncharacterized protein</fullName>
    </submittedName>
</protein>
<evidence type="ECO:0000313" key="2">
    <source>
        <dbReference type="EMBL" id="TVU42967.1"/>
    </source>
</evidence>
<sequence>MAACNIRQCFLIKVSTTIREDVPAAGDMLGACNDWSTARSSTTRERGSKHYGGLRVKQDGYAHECRICPLKALARHLLTWKLGQEPRGVVAALERWDNCRLHSVFVLSRAHLLLQKHNQQPQRVILHRMDTVYVSSSKCSTRWCLGSQSSTID</sequence>
<accession>A0A5J9VYL5</accession>
<dbReference type="AlphaFoldDB" id="A0A5J9VYL5"/>
<evidence type="ECO:0000313" key="3">
    <source>
        <dbReference type="Proteomes" id="UP000324897"/>
    </source>
</evidence>
<dbReference type="Gramene" id="TVU42967">
    <property type="protein sequence ID" value="TVU42967"/>
    <property type="gene ID" value="EJB05_09394"/>
</dbReference>
<dbReference type="Proteomes" id="UP000324897">
    <property type="component" value="Chromosome 4"/>
</dbReference>
<organism evidence="1 3">
    <name type="scientific">Eragrostis curvula</name>
    <name type="common">weeping love grass</name>
    <dbReference type="NCBI Taxonomy" id="38414"/>
    <lineage>
        <taxon>Eukaryota</taxon>
        <taxon>Viridiplantae</taxon>
        <taxon>Streptophyta</taxon>
        <taxon>Embryophyta</taxon>
        <taxon>Tracheophyta</taxon>
        <taxon>Spermatophyta</taxon>
        <taxon>Magnoliopsida</taxon>
        <taxon>Liliopsida</taxon>
        <taxon>Poales</taxon>
        <taxon>Poaceae</taxon>
        <taxon>PACMAD clade</taxon>
        <taxon>Chloridoideae</taxon>
        <taxon>Eragrostideae</taxon>
        <taxon>Eragrostidinae</taxon>
        <taxon>Eragrostis</taxon>
    </lineage>
</organism>
<dbReference type="EMBL" id="RWGY01000005">
    <property type="protein sequence ID" value="TVU42967.1"/>
    <property type="molecule type" value="Genomic_DNA"/>
</dbReference>
<proteinExistence type="predicted"/>
<dbReference type="Gramene" id="TVU41349">
    <property type="protein sequence ID" value="TVU41349"/>
    <property type="gene ID" value="EJB05_14856"/>
</dbReference>